<gene>
    <name evidence="1" type="ORF">AVEN_270611_1</name>
</gene>
<organism evidence="1 2">
    <name type="scientific">Araneus ventricosus</name>
    <name type="common">Orbweaver spider</name>
    <name type="synonym">Epeira ventricosa</name>
    <dbReference type="NCBI Taxonomy" id="182803"/>
    <lineage>
        <taxon>Eukaryota</taxon>
        <taxon>Metazoa</taxon>
        <taxon>Ecdysozoa</taxon>
        <taxon>Arthropoda</taxon>
        <taxon>Chelicerata</taxon>
        <taxon>Arachnida</taxon>
        <taxon>Araneae</taxon>
        <taxon>Araneomorphae</taxon>
        <taxon>Entelegynae</taxon>
        <taxon>Araneoidea</taxon>
        <taxon>Araneidae</taxon>
        <taxon>Araneus</taxon>
    </lineage>
</organism>
<evidence type="ECO:0000313" key="1">
    <source>
        <dbReference type="EMBL" id="GBM15942.1"/>
    </source>
</evidence>
<comment type="caution">
    <text evidence="1">The sequence shown here is derived from an EMBL/GenBank/DDBJ whole genome shotgun (WGS) entry which is preliminary data.</text>
</comment>
<evidence type="ECO:0000313" key="2">
    <source>
        <dbReference type="Proteomes" id="UP000499080"/>
    </source>
</evidence>
<dbReference type="EMBL" id="BGPR01000366">
    <property type="protein sequence ID" value="GBM15942.1"/>
    <property type="molecule type" value="Genomic_DNA"/>
</dbReference>
<accession>A0A4Y2DGQ0</accession>
<keyword evidence="2" id="KW-1185">Reference proteome</keyword>
<name>A0A4Y2DGQ0_ARAVE</name>
<proteinExistence type="predicted"/>
<dbReference type="OrthoDB" id="10633473at2759"/>
<sequence length="162" mass="18321">MNVAIVTFANRCRLPDVALPPIRGQSWASSNQSNLSGHRRLSVTLRRRCRQEPSGGKIDTVDFVVVPKGNKTETTFQKIIGKIAPSDKKIAQSKKRFFRKRKVIKEFRIDSVDFMVIPKKDDTVTTVEKATLPSIFSGSWPTFKPILRQACPKTKRISHLSI</sequence>
<dbReference type="Proteomes" id="UP000499080">
    <property type="component" value="Unassembled WGS sequence"/>
</dbReference>
<protein>
    <submittedName>
        <fullName evidence="1">Uncharacterized protein</fullName>
    </submittedName>
</protein>
<dbReference type="AlphaFoldDB" id="A0A4Y2DGQ0"/>
<reference evidence="1 2" key="1">
    <citation type="journal article" date="2019" name="Sci. Rep.">
        <title>Orb-weaving spider Araneus ventricosus genome elucidates the spidroin gene catalogue.</title>
        <authorList>
            <person name="Kono N."/>
            <person name="Nakamura H."/>
            <person name="Ohtoshi R."/>
            <person name="Moran D.A.P."/>
            <person name="Shinohara A."/>
            <person name="Yoshida Y."/>
            <person name="Fujiwara M."/>
            <person name="Mori M."/>
            <person name="Tomita M."/>
            <person name="Arakawa K."/>
        </authorList>
    </citation>
    <scope>NUCLEOTIDE SEQUENCE [LARGE SCALE GENOMIC DNA]</scope>
</reference>